<dbReference type="Proteomes" id="UP000245626">
    <property type="component" value="Unassembled WGS sequence"/>
</dbReference>
<gene>
    <name evidence="1" type="ORF">IE53DRAFT_340416</name>
</gene>
<accession>A0ACD0P3G8</accession>
<name>A0ACD0P3G8_9BASI</name>
<organism evidence="1 2">
    <name type="scientific">Violaceomyces palustris</name>
    <dbReference type="NCBI Taxonomy" id="1673888"/>
    <lineage>
        <taxon>Eukaryota</taxon>
        <taxon>Fungi</taxon>
        <taxon>Dikarya</taxon>
        <taxon>Basidiomycota</taxon>
        <taxon>Ustilaginomycotina</taxon>
        <taxon>Ustilaginomycetes</taxon>
        <taxon>Violaceomycetales</taxon>
        <taxon>Violaceomycetaceae</taxon>
        <taxon>Violaceomyces</taxon>
    </lineage>
</organism>
<keyword evidence="2" id="KW-1185">Reference proteome</keyword>
<evidence type="ECO:0000313" key="1">
    <source>
        <dbReference type="EMBL" id="PWN52531.1"/>
    </source>
</evidence>
<protein>
    <submittedName>
        <fullName evidence="1">Uncharacterized protein</fullName>
    </submittedName>
</protein>
<reference evidence="1 2" key="1">
    <citation type="journal article" date="2018" name="Mol. Biol. Evol.">
        <title>Broad Genomic Sampling Reveals a Smut Pathogenic Ancestry of the Fungal Clade Ustilaginomycotina.</title>
        <authorList>
            <person name="Kijpornyongpan T."/>
            <person name="Mondo S.J."/>
            <person name="Barry K."/>
            <person name="Sandor L."/>
            <person name="Lee J."/>
            <person name="Lipzen A."/>
            <person name="Pangilinan J."/>
            <person name="LaButti K."/>
            <person name="Hainaut M."/>
            <person name="Henrissat B."/>
            <person name="Grigoriev I.V."/>
            <person name="Spatafora J.W."/>
            <person name="Aime M.C."/>
        </authorList>
    </citation>
    <scope>NUCLEOTIDE SEQUENCE [LARGE SCALE GENOMIC DNA]</scope>
    <source>
        <strain evidence="1 2">SA 807</strain>
    </source>
</reference>
<dbReference type="EMBL" id="KZ819771">
    <property type="protein sequence ID" value="PWN52531.1"/>
    <property type="molecule type" value="Genomic_DNA"/>
</dbReference>
<proteinExistence type="predicted"/>
<evidence type="ECO:0000313" key="2">
    <source>
        <dbReference type="Proteomes" id="UP000245626"/>
    </source>
</evidence>
<sequence length="674" mass="72058">MPRHALIEPTIYYSHNGQGGGGGGAPIVSLIKVTAASIIEVIILSSVGYILARRGIIDKKTQTKINKLNVSFFTPALLFSKVAFTLNPRRLAELFIVPIGFVIVTSVSALSAFVFSYFAGISKAQRNFAIACAISPNSNSLPVALMQSLVVTVPQLHWEEQGEPEDTVDGMLGRALTYLVLFSTLGMFLRWSVGAKLLSSAEEADEEEEEERRRLDPDAYRDDPSVADHLVDYGQHDPQGENGLAPHEPTRPLITLRRPTADFSSRSHKARQGPPAWARSFPNSPDGSTRNLNGDADSQEGDENDDDDDDDETLDIASPRLPGSSSSSPRKSFWKRFKSGARRAYKTVVVKPIRVVGSFMTAPLYAAILSLVVALISPLQKFVDSLEPLVGALETAGACSIPLTMVVLGAYFFVDTAAVTEIPKLSPSTAPAGEGPISSSSGVEASSNGLTNGNSASTKLIGARSADLLDDDEGSDVDPWRRQSLDSSTDDSTLVQKDSGRRKGLGSWMPKNPWGSAGASDIESAGPDPSSTSVPVATSDLAERNADLNSRGGAGRKAGSLSKLEEKKKRQRMMETRTIAAAICSRMLITPLILLPLVAWYAIATKYNVMDDPVFIASACLIIGSPPALTLAQITSQNANGDSSFERLISKTIFVSYAILAAPTTIALVMTALL</sequence>